<dbReference type="InterPro" id="IPR018711">
    <property type="entry name" value="NAGPA"/>
</dbReference>
<feature type="region of interest" description="Disordered" evidence="1">
    <location>
        <begin position="99"/>
        <end position="121"/>
    </location>
</feature>
<organism evidence="3">
    <name type="scientific">Racemicystis crocea</name>
    <dbReference type="NCBI Taxonomy" id="1707966"/>
    <lineage>
        <taxon>Bacteria</taxon>
        <taxon>Pseudomonadati</taxon>
        <taxon>Myxococcota</taxon>
        <taxon>Polyangia</taxon>
        <taxon>Polyangiales</taxon>
        <taxon>Polyangiaceae</taxon>
    </lineage>
</organism>
<proteinExistence type="predicted"/>
<dbReference type="AlphaFoldDB" id="A0A3S7V0H9"/>
<name>A0A3S7V0H9_9BACT</name>
<evidence type="ECO:0000259" key="2">
    <source>
        <dbReference type="Pfam" id="PF09992"/>
    </source>
</evidence>
<accession>A0A3S7V0H9</accession>
<feature type="domain" description="Phosphodiester glycosidase" evidence="2">
    <location>
        <begin position="211"/>
        <end position="350"/>
    </location>
</feature>
<protein>
    <recommendedName>
        <fullName evidence="2">Phosphodiester glycosidase domain-containing protein</fullName>
    </recommendedName>
</protein>
<evidence type="ECO:0000313" key="3">
    <source>
        <dbReference type="EMBL" id="AYM54511.1"/>
    </source>
</evidence>
<dbReference type="EMBL" id="MH908924">
    <property type="protein sequence ID" value="AYM54511.1"/>
    <property type="molecule type" value="Genomic_DNA"/>
</dbReference>
<reference evidence="3" key="1">
    <citation type="journal article" date="2018" name="J. Ind. Microbiol. Biotechnol.">
        <title>Genome mining reveals uncommon alkylpyrones as type III PKS products from myxobacteria.</title>
        <authorList>
            <person name="Hug J.J."/>
            <person name="Panter F."/>
            <person name="Krug D."/>
            <person name="Muller R."/>
        </authorList>
    </citation>
    <scope>NUCLEOTIDE SEQUENCE</scope>
    <source>
        <strain evidence="3">SBSr021</strain>
    </source>
</reference>
<evidence type="ECO:0000256" key="1">
    <source>
        <dbReference type="SAM" id="MobiDB-lite"/>
    </source>
</evidence>
<dbReference type="Pfam" id="PF09992">
    <property type="entry name" value="NAGPA"/>
    <property type="match status" value="1"/>
</dbReference>
<sequence length="406" mass="43523">MKTKPSRWRRRALIGLGVSLLGIPGLWMAIHHIPGFGPALADGVRAIVGPAPVAWAENFAYGIQDRIDQWRYEGAAPKTFWEAPPAGATNTPVATLPASAVRPTPSSAGATPELEGFPPPPVNPPYERVAATGDGVWIAMNESAAPGQAPTMAKTVIHPDRRRSFAAVAVVAIDLRRTSLHLVAGTTEPYSTTVPIERRPGLVPREAAADIIAAFNGGFKAIHGHYGMMVEGEILLPPRKISCTIAMYKGGAIRIRTWPALEANAADMLAYRQTPPCLVEGGEVNAVLEDNQYNRNWGATVSGDTVIRRSAVGIDASGHTLFYALGDAVTAQSLARAMKAVGAESAAQLDVNYAYPRFLLYEREGGAEPPHVGSSLIPGTKFTGYEYVTNASERDFFYITRKRPDS</sequence>